<accession>A0A1H0EIW9</accession>
<dbReference type="InterPro" id="IPR001633">
    <property type="entry name" value="EAL_dom"/>
</dbReference>
<dbReference type="EMBL" id="FNIT01000002">
    <property type="protein sequence ID" value="SDN82404.1"/>
    <property type="molecule type" value="Genomic_DNA"/>
</dbReference>
<keyword evidence="1" id="KW-0472">Membrane</keyword>
<dbReference type="Proteomes" id="UP000198793">
    <property type="component" value="Unassembled WGS sequence"/>
</dbReference>
<organism evidence="3 4">
    <name type="scientific">Aureimonas jatrophae</name>
    <dbReference type="NCBI Taxonomy" id="1166073"/>
    <lineage>
        <taxon>Bacteria</taxon>
        <taxon>Pseudomonadati</taxon>
        <taxon>Pseudomonadota</taxon>
        <taxon>Alphaproteobacteria</taxon>
        <taxon>Hyphomicrobiales</taxon>
        <taxon>Aurantimonadaceae</taxon>
        <taxon>Aureimonas</taxon>
    </lineage>
</organism>
<sequence>MVLLRVVRLMLSADVWPALVGARFAVFSLPFFWLESGRLLCVAVFVCLCEPDGGLVWPLGFVVLVAAADLLVPFGVWVLFTALREFVGLPGVLVVVDVLRVQFVDLELVVLLFFLVSVLGLKGVRLEVALSSVVLLLDVVRALDTLLRLGALVVRIGLSAFGIF</sequence>
<evidence type="ECO:0000256" key="1">
    <source>
        <dbReference type="SAM" id="Phobius"/>
    </source>
</evidence>
<gene>
    <name evidence="3" type="ORF">SAMN05192530_10264</name>
</gene>
<dbReference type="PROSITE" id="PS50883">
    <property type="entry name" value="EAL"/>
    <property type="match status" value="1"/>
</dbReference>
<dbReference type="Gene3D" id="3.20.20.450">
    <property type="entry name" value="EAL domain"/>
    <property type="match status" value="1"/>
</dbReference>
<dbReference type="AlphaFoldDB" id="A0A1H0EIW9"/>
<evidence type="ECO:0000313" key="4">
    <source>
        <dbReference type="Proteomes" id="UP000198793"/>
    </source>
</evidence>
<proteinExistence type="predicted"/>
<name>A0A1H0EIW9_9HYPH</name>
<dbReference type="STRING" id="1166073.SAMN05192530_10264"/>
<feature type="transmembrane region" description="Helical" evidence="1">
    <location>
        <begin position="15"/>
        <end position="34"/>
    </location>
</feature>
<evidence type="ECO:0000313" key="3">
    <source>
        <dbReference type="EMBL" id="SDN82404.1"/>
    </source>
</evidence>
<protein>
    <recommendedName>
        <fullName evidence="2">EAL domain-containing protein</fullName>
    </recommendedName>
</protein>
<keyword evidence="1" id="KW-0812">Transmembrane</keyword>
<feature type="domain" description="EAL" evidence="2">
    <location>
        <begin position="8"/>
        <end position="164"/>
    </location>
</feature>
<feature type="transmembrane region" description="Helical" evidence="1">
    <location>
        <begin position="41"/>
        <end position="68"/>
    </location>
</feature>
<feature type="transmembrane region" description="Helical" evidence="1">
    <location>
        <begin position="108"/>
        <end position="126"/>
    </location>
</feature>
<evidence type="ECO:0000259" key="2">
    <source>
        <dbReference type="PROSITE" id="PS50883"/>
    </source>
</evidence>
<keyword evidence="4" id="KW-1185">Reference proteome</keyword>
<keyword evidence="1" id="KW-1133">Transmembrane helix</keyword>
<reference evidence="3 4" key="1">
    <citation type="submission" date="2016-10" db="EMBL/GenBank/DDBJ databases">
        <authorList>
            <person name="de Groot N.N."/>
        </authorList>
    </citation>
    <scope>NUCLEOTIDE SEQUENCE [LARGE SCALE GENOMIC DNA]</scope>
    <source>
        <strain evidence="4">L7-484,KACC 16230,DSM 25025</strain>
    </source>
</reference>
<dbReference type="InterPro" id="IPR035919">
    <property type="entry name" value="EAL_sf"/>
</dbReference>
<dbReference type="SUPFAM" id="SSF141868">
    <property type="entry name" value="EAL domain-like"/>
    <property type="match status" value="1"/>
</dbReference>